<dbReference type="EMBL" id="JFHR01000047">
    <property type="protein sequence ID" value="KEQ52284.1"/>
    <property type="molecule type" value="Genomic_DNA"/>
</dbReference>
<comment type="cofactor">
    <cofactor evidence="1">
        <name>FMN</name>
        <dbReference type="ChEBI" id="CHEBI:58210"/>
    </cofactor>
</comment>
<dbReference type="GO" id="GO:0016646">
    <property type="term" value="F:oxidoreductase activity, acting on the CH-NH group of donors, NAD or NADP as acceptor"/>
    <property type="evidence" value="ECO:0007669"/>
    <property type="project" value="UniProtKB-ARBA"/>
</dbReference>
<dbReference type="InterPro" id="IPR002563">
    <property type="entry name" value="Flavin_Rdtase-like_dom"/>
</dbReference>
<organism evidence="7 8">
    <name type="scientific">Sphingobium chlorophenolicum</name>
    <dbReference type="NCBI Taxonomy" id="46429"/>
    <lineage>
        <taxon>Bacteria</taxon>
        <taxon>Pseudomonadati</taxon>
        <taxon>Pseudomonadota</taxon>
        <taxon>Alphaproteobacteria</taxon>
        <taxon>Sphingomonadales</taxon>
        <taxon>Sphingomonadaceae</taxon>
        <taxon>Sphingobium</taxon>
    </lineage>
</organism>
<evidence type="ECO:0000256" key="2">
    <source>
        <dbReference type="ARBA" id="ARBA00022630"/>
    </source>
</evidence>
<accession>A0A081RAR1</accession>
<evidence type="ECO:0000256" key="1">
    <source>
        <dbReference type="ARBA" id="ARBA00001917"/>
    </source>
</evidence>
<evidence type="ECO:0000259" key="6">
    <source>
        <dbReference type="SMART" id="SM00903"/>
    </source>
</evidence>
<evidence type="ECO:0000313" key="7">
    <source>
        <dbReference type="EMBL" id="KEQ52284.1"/>
    </source>
</evidence>
<evidence type="ECO:0000256" key="4">
    <source>
        <dbReference type="ARBA" id="ARBA00038054"/>
    </source>
</evidence>
<dbReference type="InterPro" id="IPR012349">
    <property type="entry name" value="Split_barrel_FMN-bd"/>
</dbReference>
<sequence length="222" mass="24177">MQFDMRELPMITRYKIVNSTITPRPIAWITSRSADGIVNAAPYSFFNCVGTEPPLVALGLLKEPASRGLKNTASNIIATGEFVVNLVCEGDAEKMNLCSVDAPADVSEIDYAGIEIAPSVVVAPPRIASSPVSFECRKVAAMDIGAMQTVVIGEIMMAHIQDEFVTDRERVYFDIPAMKLIGRTHGSGWYVRNSDSFQMDRPRYDPSRLAGKGRSGKDGAAE</sequence>
<dbReference type="SUPFAM" id="SSF50475">
    <property type="entry name" value="FMN-binding split barrel"/>
    <property type="match status" value="1"/>
</dbReference>
<dbReference type="GO" id="GO:0010181">
    <property type="term" value="F:FMN binding"/>
    <property type="evidence" value="ECO:0007669"/>
    <property type="project" value="InterPro"/>
</dbReference>
<comment type="similarity">
    <text evidence="4">Belongs to the flavoredoxin family.</text>
</comment>
<dbReference type="PATRIC" id="fig|46429.4.peg.3445"/>
<dbReference type="PANTHER" id="PTHR33798">
    <property type="entry name" value="FLAVOPROTEIN OXYGENASE"/>
    <property type="match status" value="1"/>
</dbReference>
<evidence type="ECO:0000256" key="3">
    <source>
        <dbReference type="ARBA" id="ARBA00022643"/>
    </source>
</evidence>
<dbReference type="PANTHER" id="PTHR33798:SF5">
    <property type="entry name" value="FLAVIN REDUCTASE LIKE DOMAIN-CONTAINING PROTEIN"/>
    <property type="match status" value="1"/>
</dbReference>
<comment type="caution">
    <text evidence="7">The sequence shown here is derived from an EMBL/GenBank/DDBJ whole genome shotgun (WGS) entry which is preliminary data.</text>
</comment>
<dbReference type="AlphaFoldDB" id="A0A081RAR1"/>
<keyword evidence="3" id="KW-0288">FMN</keyword>
<dbReference type="Proteomes" id="UP000028411">
    <property type="component" value="Unassembled WGS sequence"/>
</dbReference>
<proteinExistence type="inferred from homology"/>
<feature type="region of interest" description="Disordered" evidence="5">
    <location>
        <begin position="201"/>
        <end position="222"/>
    </location>
</feature>
<feature type="domain" description="Flavin reductase like" evidence="6">
    <location>
        <begin position="19"/>
        <end position="174"/>
    </location>
</feature>
<name>A0A081RAR1_SPHCR</name>
<dbReference type="Gene3D" id="2.30.110.10">
    <property type="entry name" value="Electron Transport, Fmn-binding Protein, Chain A"/>
    <property type="match status" value="1"/>
</dbReference>
<evidence type="ECO:0000256" key="5">
    <source>
        <dbReference type="SAM" id="MobiDB-lite"/>
    </source>
</evidence>
<dbReference type="RefSeq" id="WP_037454718.1">
    <property type="nucleotide sequence ID" value="NZ_JFHR01000047.1"/>
</dbReference>
<dbReference type="SMART" id="SM00903">
    <property type="entry name" value="Flavin_Reduct"/>
    <property type="match status" value="1"/>
</dbReference>
<dbReference type="eggNOG" id="COG1853">
    <property type="taxonomic scope" value="Bacteria"/>
</dbReference>
<protein>
    <submittedName>
        <fullName evidence="7">Flavin reductase domain protein FMN-binding protein</fullName>
    </submittedName>
</protein>
<evidence type="ECO:0000313" key="8">
    <source>
        <dbReference type="Proteomes" id="UP000028411"/>
    </source>
</evidence>
<dbReference type="OrthoDB" id="9783347at2"/>
<gene>
    <name evidence="7" type="ORF">BV95_03456</name>
</gene>
<reference evidence="7 8" key="1">
    <citation type="submission" date="2014-02" db="EMBL/GenBank/DDBJ databases">
        <title>Whole genome sequence of Sphingobium chlorophenolicum NBRC 16172.</title>
        <authorList>
            <person name="Gan H.M."/>
            <person name="Gan H.Y."/>
            <person name="Chew T.H."/>
            <person name="Savka M.A."/>
        </authorList>
    </citation>
    <scope>NUCLEOTIDE SEQUENCE [LARGE SCALE GENOMIC DNA]</scope>
    <source>
        <strain evidence="7 8">NBRC 16172</strain>
    </source>
</reference>
<dbReference type="Pfam" id="PF01613">
    <property type="entry name" value="Flavin_Reduct"/>
    <property type="match status" value="1"/>
</dbReference>
<keyword evidence="2" id="KW-0285">Flavoprotein</keyword>